<reference evidence="1 2" key="1">
    <citation type="submission" date="2019-08" db="EMBL/GenBank/DDBJ databases">
        <authorList>
            <person name="Dhanesh K."/>
            <person name="Kumar G."/>
            <person name="Sasikala C."/>
            <person name="Venkata Ramana C."/>
        </authorList>
    </citation>
    <scope>NUCLEOTIDE SEQUENCE [LARGE SCALE GENOMIC DNA]</scope>
    <source>
        <strain evidence="1 2">JC645</strain>
    </source>
</reference>
<dbReference type="SUPFAM" id="SSF51445">
    <property type="entry name" value="(Trans)glycosidases"/>
    <property type="match status" value="1"/>
</dbReference>
<gene>
    <name evidence="1" type="ORF">FYK55_07015</name>
</gene>
<dbReference type="Proteomes" id="UP000324479">
    <property type="component" value="Unassembled WGS sequence"/>
</dbReference>
<proteinExistence type="predicted"/>
<comment type="caution">
    <text evidence="1">The sequence shown here is derived from an EMBL/GenBank/DDBJ whole genome shotgun (WGS) entry which is preliminary data.</text>
</comment>
<evidence type="ECO:0000313" key="2">
    <source>
        <dbReference type="Proteomes" id="UP000324479"/>
    </source>
</evidence>
<sequence length="409" mass="46070">MFNRSSSHSIARHSVWIAVLTAMAFVEVRLAGAQAQTPETTDQGSTPYGRWTNGVSDDPEFFPIAVWLQAPKNAKRYRDAGINLYVGLYRGPTEEQLRVLDEAGMETICSQNGVGLNSEFSDVIVGWMHGDEPDNAQARRDGKGYGPPIEPQVIVENYERLRAADPTRPIFLNLGQGVAYDNYIGRGVRRNHLEDYPEYIKGCDIVSFDIYPVVHRKEQIAGKLEYVPKGVERLRRWADPKQIVWNCIECSRISNTEVKPTAEQVRSEVWMSLIHGSQGIIYFVHQFEPRFREASLLDDPELLAGVTAINRQIRQLAPVLNSPTVDDVMQVVSEPEDASIKTLCKRHGGKEYVFAVNLQNRDVNATFQLTPSTSVSDVDVLGEERTLRINDGQFQDAFGGYGVHLYRIR</sequence>
<accession>A0A5M6DCY4</accession>
<dbReference type="RefSeq" id="WP_150075663.1">
    <property type="nucleotide sequence ID" value="NZ_VWOX01000003.1"/>
</dbReference>
<dbReference type="InterPro" id="IPR017853">
    <property type="entry name" value="GH"/>
</dbReference>
<dbReference type="AlphaFoldDB" id="A0A5M6DCY4"/>
<organism evidence="1 2">
    <name type="scientific">Roseiconus nitratireducens</name>
    <dbReference type="NCBI Taxonomy" id="2605748"/>
    <lineage>
        <taxon>Bacteria</taxon>
        <taxon>Pseudomonadati</taxon>
        <taxon>Planctomycetota</taxon>
        <taxon>Planctomycetia</taxon>
        <taxon>Pirellulales</taxon>
        <taxon>Pirellulaceae</taxon>
        <taxon>Roseiconus</taxon>
    </lineage>
</organism>
<keyword evidence="2" id="KW-1185">Reference proteome</keyword>
<protein>
    <submittedName>
        <fullName evidence="1">Uncharacterized protein</fullName>
    </submittedName>
</protein>
<dbReference type="EMBL" id="VWOX01000003">
    <property type="protein sequence ID" value="KAA5545394.1"/>
    <property type="molecule type" value="Genomic_DNA"/>
</dbReference>
<dbReference type="Gene3D" id="3.20.20.80">
    <property type="entry name" value="Glycosidases"/>
    <property type="match status" value="1"/>
</dbReference>
<name>A0A5M6DCY4_9BACT</name>
<evidence type="ECO:0000313" key="1">
    <source>
        <dbReference type="EMBL" id="KAA5545394.1"/>
    </source>
</evidence>